<feature type="compositionally biased region" description="Basic and acidic residues" evidence="9">
    <location>
        <begin position="615"/>
        <end position="634"/>
    </location>
</feature>
<dbReference type="FunFam" id="3.40.50.300:FF:000395">
    <property type="entry name" value="Replication factor C subunit 1"/>
    <property type="match status" value="1"/>
</dbReference>
<feature type="compositionally biased region" description="Basic and acidic residues" evidence="9">
    <location>
        <begin position="553"/>
        <end position="564"/>
    </location>
</feature>
<dbReference type="SUPFAM" id="SSF52113">
    <property type="entry name" value="BRCT domain"/>
    <property type="match status" value="1"/>
</dbReference>
<dbReference type="GO" id="GO:0003689">
    <property type="term" value="F:DNA clamp loader activity"/>
    <property type="evidence" value="ECO:0007669"/>
    <property type="project" value="UniProtKB-UniRule"/>
</dbReference>
<feature type="domain" description="BRCT" evidence="10">
    <location>
        <begin position="395"/>
        <end position="473"/>
    </location>
</feature>
<dbReference type="InterPro" id="IPR003959">
    <property type="entry name" value="ATPase_AAA_core"/>
</dbReference>
<dbReference type="AlphaFoldDB" id="A0A9D4AVG1"/>
<keyword evidence="7 8" id="KW-0539">Nucleus</keyword>
<evidence type="ECO:0000313" key="12">
    <source>
        <dbReference type="Proteomes" id="UP000827986"/>
    </source>
</evidence>
<dbReference type="Gene3D" id="3.40.50.300">
    <property type="entry name" value="P-loop containing nucleotide triphosphate hydrolases"/>
    <property type="match status" value="1"/>
</dbReference>
<dbReference type="PIRSF" id="PIRSF036578">
    <property type="entry name" value="RFC1"/>
    <property type="match status" value="1"/>
</dbReference>
<dbReference type="Pfam" id="PF00533">
    <property type="entry name" value="BRCT"/>
    <property type="match status" value="1"/>
</dbReference>
<evidence type="ECO:0000256" key="5">
    <source>
        <dbReference type="ARBA" id="ARBA00022741"/>
    </source>
</evidence>
<dbReference type="PROSITE" id="PS50172">
    <property type="entry name" value="BRCT"/>
    <property type="match status" value="1"/>
</dbReference>
<evidence type="ECO:0000256" key="7">
    <source>
        <dbReference type="ARBA" id="ARBA00023242"/>
    </source>
</evidence>
<dbReference type="GO" id="GO:0006281">
    <property type="term" value="P:DNA repair"/>
    <property type="evidence" value="ECO:0007669"/>
    <property type="project" value="InterPro"/>
</dbReference>
<evidence type="ECO:0000256" key="9">
    <source>
        <dbReference type="SAM" id="MobiDB-lite"/>
    </source>
</evidence>
<evidence type="ECO:0000256" key="4">
    <source>
        <dbReference type="ARBA" id="ARBA00022705"/>
    </source>
</evidence>
<keyword evidence="12" id="KW-1185">Reference proteome</keyword>
<dbReference type="EMBL" id="JAHDVG010000484">
    <property type="protein sequence ID" value="KAH1170010.1"/>
    <property type="molecule type" value="Genomic_DNA"/>
</dbReference>
<evidence type="ECO:0000256" key="3">
    <source>
        <dbReference type="ARBA" id="ARBA00020401"/>
    </source>
</evidence>
<feature type="compositionally biased region" description="Basic and acidic residues" evidence="9">
    <location>
        <begin position="316"/>
        <end position="346"/>
    </location>
</feature>
<feature type="compositionally biased region" description="Low complexity" evidence="9">
    <location>
        <begin position="246"/>
        <end position="256"/>
    </location>
</feature>
<evidence type="ECO:0000313" key="11">
    <source>
        <dbReference type="EMBL" id="KAH1170010.1"/>
    </source>
</evidence>
<dbReference type="GO" id="GO:0006260">
    <property type="term" value="P:DNA replication"/>
    <property type="evidence" value="ECO:0007669"/>
    <property type="project" value="UniProtKB-KW"/>
</dbReference>
<sequence length="813" mass="90287">MDIRKFFGVVPTGKKHECERVKKIEKTKNGEESSDGKKKTKDIKVKNSSNEDDSKRKQTNKKKRIIYDSDSEDEAQSVKKSKKPPERKPSSSKPDKVLKQDPVYVSETDDEGDFINQKTSQKPKENGTSASSCLGTAGARKDAKPQAKSKPLSPIKLTPTSVLDYFGTSSVQRSEKKLVASKRKEPSQSRDSLLEDEAIAKQLQLEEDSELERQLHEDEEFARTLAMLDETPKKKKARKDPEEKLTISTTKTSSNTTEKHKPSQKDDRRNCSAKEQTKSESTRPSCPHPETSVGKAVESENKTLPLKPSSKLVALKQKEESNKKERETLSAVTKEKIISGKEETRTPKKQKVSPQKPESISPEDSEKKRVNYQAYRSFLNREGPKALGSKEIPQGAENCLEGLTFVITGVLESIERDEAKSLIERYGGKVTGNVSKKTNYLIMGRDCGQSKCEKASTLGTKIIHEDGLFDLIRTMPGKKSKYEIAAEAEAKKAKSKWDKTPQKTEPEKRKISPAKKETDPKKSNSTLEKGGTFRSIKKETTAAQKGLDFKQQAVEKQHAPKAEESWVPEISKGRAEGLLWVDKYKPTSLKTVIGQQGDQSCANKLLRWLQNWHKNTSEDKHAKPSKSGGKDDGTNFKAALLSGPPGVGKTTTAALVCEELGYSYVELNASDTRSKNSLKDVVAESLNNTSMKDFCSGTSHSVSMKHVLIMDEVDGMAGNEDRGGIQELIGLIKTTKIPIICMCNDRNHPKIRSLVHYCFDLRFQRPRLEQIKVGIVTLGCSLSSIALNAANSLPASIFLIFQSLVETETCTST</sequence>
<keyword evidence="4 8" id="KW-0235">DNA replication</keyword>
<dbReference type="InterPro" id="IPR001357">
    <property type="entry name" value="BRCT_dom"/>
</dbReference>
<dbReference type="GO" id="GO:0016887">
    <property type="term" value="F:ATP hydrolysis activity"/>
    <property type="evidence" value="ECO:0007669"/>
    <property type="project" value="InterPro"/>
</dbReference>
<dbReference type="PANTHER" id="PTHR23389">
    <property type="entry name" value="CHROMOSOME TRANSMISSION FIDELITY FACTOR 18"/>
    <property type="match status" value="1"/>
</dbReference>
<dbReference type="PANTHER" id="PTHR23389:SF6">
    <property type="entry name" value="REPLICATION FACTOR C SUBUNIT 1"/>
    <property type="match status" value="1"/>
</dbReference>
<name>A0A9D4AVG1_9SAUR</name>
<feature type="compositionally biased region" description="Basic and acidic residues" evidence="9">
    <location>
        <begin position="257"/>
        <end position="281"/>
    </location>
</feature>
<evidence type="ECO:0000259" key="10">
    <source>
        <dbReference type="PROSITE" id="PS50172"/>
    </source>
</evidence>
<dbReference type="Pfam" id="PF00004">
    <property type="entry name" value="AAA"/>
    <property type="match status" value="1"/>
</dbReference>
<dbReference type="FunFam" id="3.40.50.10190:FF:000001">
    <property type="entry name" value="Replication factor C subunit 1"/>
    <property type="match status" value="1"/>
</dbReference>
<evidence type="ECO:0000256" key="6">
    <source>
        <dbReference type="ARBA" id="ARBA00022840"/>
    </source>
</evidence>
<feature type="compositionally biased region" description="Basic and acidic residues" evidence="9">
    <location>
        <begin position="83"/>
        <end position="99"/>
    </location>
</feature>
<dbReference type="SMART" id="SM00382">
    <property type="entry name" value="AAA"/>
    <property type="match status" value="1"/>
</dbReference>
<feature type="region of interest" description="Disordered" evidence="9">
    <location>
        <begin position="548"/>
        <end position="568"/>
    </location>
</feature>
<proteinExistence type="inferred from homology"/>
<accession>A0A9D4AVG1</accession>
<dbReference type="CDD" id="cd17752">
    <property type="entry name" value="BRCT_RFC1"/>
    <property type="match status" value="1"/>
</dbReference>
<feature type="region of interest" description="Disordered" evidence="9">
    <location>
        <begin position="20"/>
        <end position="367"/>
    </location>
</feature>
<gene>
    <name evidence="11" type="ORF">KIL84_000995</name>
</gene>
<evidence type="ECO:0000256" key="2">
    <source>
        <dbReference type="ARBA" id="ARBA00006116"/>
    </source>
</evidence>
<feature type="compositionally biased region" description="Basic and acidic residues" evidence="9">
    <location>
        <begin position="20"/>
        <end position="45"/>
    </location>
</feature>
<evidence type="ECO:0000256" key="8">
    <source>
        <dbReference type="PIRNR" id="PIRNR036578"/>
    </source>
</evidence>
<dbReference type="InterPro" id="IPR036420">
    <property type="entry name" value="BRCT_dom_sf"/>
</dbReference>
<dbReference type="InterPro" id="IPR003593">
    <property type="entry name" value="AAA+_ATPase"/>
</dbReference>
<dbReference type="GO" id="GO:0005663">
    <property type="term" value="C:DNA replication factor C complex"/>
    <property type="evidence" value="ECO:0007669"/>
    <property type="project" value="InterPro"/>
</dbReference>
<evidence type="ECO:0000256" key="1">
    <source>
        <dbReference type="ARBA" id="ARBA00004123"/>
    </source>
</evidence>
<dbReference type="CDD" id="cd00009">
    <property type="entry name" value="AAA"/>
    <property type="match status" value="1"/>
</dbReference>
<feature type="compositionally biased region" description="Basic and acidic residues" evidence="9">
    <location>
        <begin position="491"/>
        <end position="522"/>
    </location>
</feature>
<keyword evidence="6 8" id="KW-0067">ATP-binding</keyword>
<reference evidence="11" key="1">
    <citation type="submission" date="2021-09" db="EMBL/GenBank/DDBJ databases">
        <title>The genome of Mauremys mutica provides insights into the evolution of semi-aquatic lifestyle.</title>
        <authorList>
            <person name="Gong S."/>
            <person name="Gao Y."/>
        </authorList>
    </citation>
    <scope>NUCLEOTIDE SEQUENCE</scope>
    <source>
        <strain evidence="11">MM-2020</strain>
        <tissue evidence="11">Muscle</tissue>
    </source>
</reference>
<dbReference type="GO" id="GO:0005524">
    <property type="term" value="F:ATP binding"/>
    <property type="evidence" value="ECO:0007669"/>
    <property type="project" value="UniProtKB-UniRule"/>
</dbReference>
<dbReference type="GO" id="GO:0005634">
    <property type="term" value="C:nucleus"/>
    <property type="evidence" value="ECO:0007669"/>
    <property type="project" value="UniProtKB-SubCell"/>
</dbReference>
<dbReference type="Gene3D" id="3.40.50.10190">
    <property type="entry name" value="BRCT domain"/>
    <property type="match status" value="1"/>
</dbReference>
<feature type="region of interest" description="Disordered" evidence="9">
    <location>
        <begin position="491"/>
        <end position="534"/>
    </location>
</feature>
<comment type="caution">
    <text evidence="11">The sequence shown here is derived from an EMBL/GenBank/DDBJ whole genome shotgun (WGS) entry which is preliminary data.</text>
</comment>
<feature type="region of interest" description="Disordered" evidence="9">
    <location>
        <begin position="615"/>
        <end position="636"/>
    </location>
</feature>
<dbReference type="InterPro" id="IPR027417">
    <property type="entry name" value="P-loop_NTPase"/>
</dbReference>
<comment type="similarity">
    <text evidence="2 8">Belongs to the activator 1 large subunit family.</text>
</comment>
<dbReference type="GO" id="GO:0003677">
    <property type="term" value="F:DNA binding"/>
    <property type="evidence" value="ECO:0007669"/>
    <property type="project" value="TreeGrafter"/>
</dbReference>
<dbReference type="SUPFAM" id="SSF52540">
    <property type="entry name" value="P-loop containing nucleoside triphosphate hydrolases"/>
    <property type="match status" value="1"/>
</dbReference>
<dbReference type="GO" id="GO:0061860">
    <property type="term" value="F:DNA clamp unloader activity"/>
    <property type="evidence" value="ECO:0007669"/>
    <property type="project" value="TreeGrafter"/>
</dbReference>
<feature type="compositionally biased region" description="Basic and acidic residues" evidence="9">
    <location>
        <begin position="173"/>
        <end position="188"/>
    </location>
</feature>
<dbReference type="Proteomes" id="UP000827986">
    <property type="component" value="Unassembled WGS sequence"/>
</dbReference>
<dbReference type="InterPro" id="IPR012178">
    <property type="entry name" value="RFC1"/>
</dbReference>
<organism evidence="11 12">
    <name type="scientific">Mauremys mutica</name>
    <name type="common">yellowpond turtle</name>
    <dbReference type="NCBI Taxonomy" id="74926"/>
    <lineage>
        <taxon>Eukaryota</taxon>
        <taxon>Metazoa</taxon>
        <taxon>Chordata</taxon>
        <taxon>Craniata</taxon>
        <taxon>Vertebrata</taxon>
        <taxon>Euteleostomi</taxon>
        <taxon>Archelosauria</taxon>
        <taxon>Testudinata</taxon>
        <taxon>Testudines</taxon>
        <taxon>Cryptodira</taxon>
        <taxon>Durocryptodira</taxon>
        <taxon>Testudinoidea</taxon>
        <taxon>Geoemydidae</taxon>
        <taxon>Geoemydinae</taxon>
        <taxon>Mauremys</taxon>
    </lineage>
</organism>
<keyword evidence="5 8" id="KW-0547">Nucleotide-binding</keyword>
<comment type="subcellular location">
    <subcellularLocation>
        <location evidence="1 8">Nucleus</location>
    </subcellularLocation>
</comment>
<protein>
    <recommendedName>
        <fullName evidence="3 8">Replication factor C subunit 1</fullName>
    </recommendedName>
</protein>
<dbReference type="SMART" id="SM00292">
    <property type="entry name" value="BRCT"/>
    <property type="match status" value="1"/>
</dbReference>
<feature type="compositionally biased region" description="Polar residues" evidence="9">
    <location>
        <begin position="116"/>
        <end position="134"/>
    </location>
</feature>